<accession>A0A6P9EP45</accession>
<gene>
    <name evidence="5" type="primary">LOC109011217</name>
</gene>
<protein>
    <submittedName>
        <fullName evidence="5">Accelerated cell death 11-like</fullName>
    </submittedName>
</protein>
<reference evidence="5" key="1">
    <citation type="submission" date="2025-08" db="UniProtKB">
        <authorList>
            <consortium name="RefSeq"/>
        </authorList>
    </citation>
    <scope>IDENTIFICATION</scope>
    <source>
        <tissue evidence="5">Leaves</tissue>
    </source>
</reference>
<evidence type="ECO:0000256" key="2">
    <source>
        <dbReference type="ARBA" id="ARBA00022448"/>
    </source>
</evidence>
<dbReference type="GO" id="GO:0120009">
    <property type="term" value="P:intermembrane lipid transfer"/>
    <property type="evidence" value="ECO:0000318"/>
    <property type="project" value="GO_Central"/>
</dbReference>
<dbReference type="Proteomes" id="UP000235220">
    <property type="component" value="Chromosome 4"/>
</dbReference>
<comment type="similarity">
    <text evidence="1">Belongs to the GLTP family.</text>
</comment>
<dbReference type="InterPro" id="IPR014830">
    <property type="entry name" value="Glycolipid_transfer_prot_dom"/>
</dbReference>
<dbReference type="FunCoup" id="A0A6P9EP45">
    <property type="interactions" value="2143"/>
</dbReference>
<sequence>MADLDKEKPLRKISEAFNELAVTVNSQTADVELAPFSGACSLISPLFRCLGIAFRFAERDYIAKVKDLAEASKSIGTLQALLERDIEANTVRKAGSHSRNLMVVKRGLDMLRVLYEQLLETEGNSLKEPASKSYAQVFAPYHGWVIRKSVAAEMYALPTRAQLLKKLNEDEASSKVQMQNYIATVTPLILYIEKLFLSRDLGLDW</sequence>
<dbReference type="RefSeq" id="XP_035545658.1">
    <property type="nucleotide sequence ID" value="XM_035689765.1"/>
</dbReference>
<dbReference type="GO" id="GO:0035627">
    <property type="term" value="P:ceramide transport"/>
    <property type="evidence" value="ECO:0000318"/>
    <property type="project" value="GO_Central"/>
</dbReference>
<dbReference type="PANTHER" id="PTHR10219">
    <property type="entry name" value="GLYCOLIPID TRANSFER PROTEIN-RELATED"/>
    <property type="match status" value="1"/>
</dbReference>
<dbReference type="Gramene" id="Jr04_11920_p1">
    <property type="protein sequence ID" value="cds.Jr04_11920_p1"/>
    <property type="gene ID" value="Jr04_11920"/>
</dbReference>
<keyword evidence="3" id="KW-0445">Lipid transport</keyword>
<dbReference type="Gene3D" id="1.10.3520.10">
    <property type="entry name" value="Glycolipid transfer protein"/>
    <property type="match status" value="1"/>
</dbReference>
<evidence type="ECO:0000256" key="3">
    <source>
        <dbReference type="ARBA" id="ARBA00023055"/>
    </source>
</evidence>
<organism evidence="4 5">
    <name type="scientific">Juglans regia</name>
    <name type="common">English walnut</name>
    <dbReference type="NCBI Taxonomy" id="51240"/>
    <lineage>
        <taxon>Eukaryota</taxon>
        <taxon>Viridiplantae</taxon>
        <taxon>Streptophyta</taxon>
        <taxon>Embryophyta</taxon>
        <taxon>Tracheophyta</taxon>
        <taxon>Spermatophyta</taxon>
        <taxon>Magnoliopsida</taxon>
        <taxon>eudicotyledons</taxon>
        <taxon>Gunneridae</taxon>
        <taxon>Pentapetalae</taxon>
        <taxon>rosids</taxon>
        <taxon>fabids</taxon>
        <taxon>Fagales</taxon>
        <taxon>Juglandaceae</taxon>
        <taxon>Juglans</taxon>
    </lineage>
</organism>
<dbReference type="OrthoDB" id="116883at2759"/>
<name>A0A6P9EP45_JUGRE</name>
<dbReference type="GO" id="GO:1902387">
    <property type="term" value="F:ceramide 1-phosphate binding"/>
    <property type="evidence" value="ECO:0000318"/>
    <property type="project" value="GO_Central"/>
</dbReference>
<dbReference type="GO" id="GO:1902388">
    <property type="term" value="F:ceramide 1-phosphate transfer activity"/>
    <property type="evidence" value="ECO:0000318"/>
    <property type="project" value="GO_Central"/>
</dbReference>
<dbReference type="PANTHER" id="PTHR10219:SF43">
    <property type="entry name" value="GLYCOLIPID TRANSFER PROTEIN DOMAIN-CONTAINING PROTEIN"/>
    <property type="match status" value="1"/>
</dbReference>
<evidence type="ECO:0000256" key="1">
    <source>
        <dbReference type="ARBA" id="ARBA00007148"/>
    </source>
</evidence>
<dbReference type="KEGG" id="jre:109011217"/>
<dbReference type="SUPFAM" id="SSF110004">
    <property type="entry name" value="Glycolipid transfer protein, GLTP"/>
    <property type="match status" value="1"/>
</dbReference>
<dbReference type="GO" id="GO:0005829">
    <property type="term" value="C:cytosol"/>
    <property type="evidence" value="ECO:0000318"/>
    <property type="project" value="GO_Central"/>
</dbReference>
<evidence type="ECO:0000313" key="4">
    <source>
        <dbReference type="Proteomes" id="UP000235220"/>
    </source>
</evidence>
<dbReference type="AlphaFoldDB" id="A0A6P9EP45"/>
<evidence type="ECO:0000313" key="5">
    <source>
        <dbReference type="RefSeq" id="XP_035545658.1"/>
    </source>
</evidence>
<keyword evidence="2" id="KW-0813">Transport</keyword>
<dbReference type="GeneID" id="109011217"/>
<dbReference type="Pfam" id="PF08718">
    <property type="entry name" value="GLTP"/>
    <property type="match status" value="1"/>
</dbReference>
<dbReference type="FunFam" id="1.10.3520.10:FF:000005">
    <property type="entry name" value="Accelerated cell death 11"/>
    <property type="match status" value="1"/>
</dbReference>
<dbReference type="InterPro" id="IPR036497">
    <property type="entry name" value="GLTP_sf"/>
</dbReference>
<proteinExistence type="inferred from homology"/>
<keyword evidence="4" id="KW-1185">Reference proteome</keyword>